<keyword evidence="2" id="KW-1185">Reference proteome</keyword>
<sequence length="75" mass="8553">MTTGAVNLPVVLKSKCLTAKVINNRLPYILLHFFIYKERKYVINKTPSLPKVVMGKPISRDTTIPDTSIFYIITK</sequence>
<comment type="caution">
    <text evidence="1">The sequence shown here is derived from an EMBL/GenBank/DDBJ whole genome shotgun (WGS) entry which is preliminary data.</text>
</comment>
<evidence type="ECO:0000313" key="2">
    <source>
        <dbReference type="Proteomes" id="UP001386955"/>
    </source>
</evidence>
<protein>
    <submittedName>
        <fullName evidence="1">Uncharacterized protein</fullName>
    </submittedName>
</protein>
<name>A0AAN9S670_PSOTE</name>
<proteinExistence type="predicted"/>
<accession>A0AAN9S670</accession>
<gene>
    <name evidence="1" type="ORF">VNO78_23168</name>
</gene>
<dbReference type="Proteomes" id="UP001386955">
    <property type="component" value="Unassembled WGS sequence"/>
</dbReference>
<dbReference type="EMBL" id="JAYMYS010000006">
    <property type="protein sequence ID" value="KAK7388353.1"/>
    <property type="molecule type" value="Genomic_DNA"/>
</dbReference>
<reference evidence="1 2" key="1">
    <citation type="submission" date="2024-01" db="EMBL/GenBank/DDBJ databases">
        <title>The genomes of 5 underutilized Papilionoideae crops provide insights into root nodulation and disease resistanc.</title>
        <authorList>
            <person name="Jiang F."/>
        </authorList>
    </citation>
    <scope>NUCLEOTIDE SEQUENCE [LARGE SCALE GENOMIC DNA]</scope>
    <source>
        <strain evidence="1">DUOXIRENSHENG_FW03</strain>
        <tissue evidence="1">Leaves</tissue>
    </source>
</reference>
<organism evidence="1 2">
    <name type="scientific">Psophocarpus tetragonolobus</name>
    <name type="common">Winged bean</name>
    <name type="synonym">Dolichos tetragonolobus</name>
    <dbReference type="NCBI Taxonomy" id="3891"/>
    <lineage>
        <taxon>Eukaryota</taxon>
        <taxon>Viridiplantae</taxon>
        <taxon>Streptophyta</taxon>
        <taxon>Embryophyta</taxon>
        <taxon>Tracheophyta</taxon>
        <taxon>Spermatophyta</taxon>
        <taxon>Magnoliopsida</taxon>
        <taxon>eudicotyledons</taxon>
        <taxon>Gunneridae</taxon>
        <taxon>Pentapetalae</taxon>
        <taxon>rosids</taxon>
        <taxon>fabids</taxon>
        <taxon>Fabales</taxon>
        <taxon>Fabaceae</taxon>
        <taxon>Papilionoideae</taxon>
        <taxon>50 kb inversion clade</taxon>
        <taxon>NPAAA clade</taxon>
        <taxon>indigoferoid/millettioid clade</taxon>
        <taxon>Phaseoleae</taxon>
        <taxon>Psophocarpus</taxon>
    </lineage>
</organism>
<evidence type="ECO:0000313" key="1">
    <source>
        <dbReference type="EMBL" id="KAK7388353.1"/>
    </source>
</evidence>
<dbReference type="AlphaFoldDB" id="A0AAN9S670"/>